<evidence type="ECO:0008006" key="4">
    <source>
        <dbReference type="Google" id="ProtNLM"/>
    </source>
</evidence>
<accession>A0ABP0R611</accession>
<evidence type="ECO:0000256" key="1">
    <source>
        <dbReference type="SAM" id="MobiDB-lite"/>
    </source>
</evidence>
<protein>
    <recommendedName>
        <fullName evidence="4">RNA-dependent RNA polymerase</fullName>
    </recommendedName>
</protein>
<gene>
    <name evidence="2" type="ORF">SCF082_LOCUS44541</name>
</gene>
<dbReference type="EMBL" id="CAXAMM010040685">
    <property type="protein sequence ID" value="CAK9094791.1"/>
    <property type="molecule type" value="Genomic_DNA"/>
</dbReference>
<organism evidence="2 3">
    <name type="scientific">Durusdinium trenchii</name>
    <dbReference type="NCBI Taxonomy" id="1381693"/>
    <lineage>
        <taxon>Eukaryota</taxon>
        <taxon>Sar</taxon>
        <taxon>Alveolata</taxon>
        <taxon>Dinophyceae</taxon>
        <taxon>Suessiales</taxon>
        <taxon>Symbiodiniaceae</taxon>
        <taxon>Durusdinium</taxon>
    </lineage>
</organism>
<feature type="region of interest" description="Disordered" evidence="1">
    <location>
        <begin position="140"/>
        <end position="159"/>
    </location>
</feature>
<name>A0ABP0R611_9DINO</name>
<proteinExistence type="predicted"/>
<sequence length="812" mass="91669">MLLKMQAQLARGLEGATDERTPPVAMNHVLTVMQPTLGSRLGVRTLREMKTLAQCLDFLSTGRRGRATGEGHWSSAQFLELLPPDNATLLERDEEWFLAQEYLQDRKIKEYDRGEAGIQPAVNFVGEEVREWLENPRSTLLPRSQCPENPPKSRVHASDAEREALVRAGVERKMMCEVAEEDILRDQEGRMVLNGAGGVPKIKLIDGKEERLQRFITNLVPSNSYQEHMLGDDRHLPYLGQMSMLELEEGQELLVDSEDRTSCFNLFSLPPQWAGMMTFSKQVSSAVFGGPPNQKSWVAMCVVPMGWINSVSLMQTVVRTLVFKESSIPYESEISKAKPFPTDASASLVYLDSYDELRKVHRACKEVLEGHASERHERFAATCQHHGLSLNTGKRLVGAVRGSLQGGLLEGEKGVFHSSPDKQCSLIGYGMMILATGKASEFELRGEGGSVEVQPPYDLKLGHDFFSDDGRARLEELENDPELFAEHWAPCCKLFSKARGRPIRLASGRTVPGPQPVRDGKHLMGYPWVSNDMKKRLRHSNTMANRSLGRLKAGNQEEKVETMEHPYGSWLWYWPAPQELEDSGDFDFAVGSMCRFGGYDTEEGSQYPQGWCRKYAQGLRALVEGKGLHLEARYDGRKLWVMDELAESTDRLKDESAASNMAGDIVSLEMTMKEGQERAHLKEMLRRLTIRGTELKLQFQEGGAGELPYPAYRWYFKKVFSYKWKEELHINIGELNSFISMTERRASDREKHGTRYLAILDSQVVRGALGKGRSPSRAMNRGLKKSAALLILMDAYPLLAWTISRWNWADKP</sequence>
<evidence type="ECO:0000313" key="3">
    <source>
        <dbReference type="Proteomes" id="UP001642464"/>
    </source>
</evidence>
<feature type="non-terminal residue" evidence="2">
    <location>
        <position position="812"/>
    </location>
</feature>
<evidence type="ECO:0000313" key="2">
    <source>
        <dbReference type="EMBL" id="CAK9094791.1"/>
    </source>
</evidence>
<comment type="caution">
    <text evidence="2">The sequence shown here is derived from an EMBL/GenBank/DDBJ whole genome shotgun (WGS) entry which is preliminary data.</text>
</comment>
<keyword evidence="3" id="KW-1185">Reference proteome</keyword>
<dbReference type="Proteomes" id="UP001642464">
    <property type="component" value="Unassembled WGS sequence"/>
</dbReference>
<reference evidence="2 3" key="1">
    <citation type="submission" date="2024-02" db="EMBL/GenBank/DDBJ databases">
        <authorList>
            <person name="Chen Y."/>
            <person name="Shah S."/>
            <person name="Dougan E. K."/>
            <person name="Thang M."/>
            <person name="Chan C."/>
        </authorList>
    </citation>
    <scope>NUCLEOTIDE SEQUENCE [LARGE SCALE GENOMIC DNA]</scope>
</reference>